<dbReference type="EMBL" id="NOXT01000013">
    <property type="protein sequence ID" value="OYQ37993.1"/>
    <property type="molecule type" value="Genomic_DNA"/>
</dbReference>
<dbReference type="GO" id="GO:0009432">
    <property type="term" value="P:SOS response"/>
    <property type="evidence" value="ECO:0007669"/>
    <property type="project" value="TreeGrafter"/>
</dbReference>
<dbReference type="GO" id="GO:0046872">
    <property type="term" value="F:metal ion binding"/>
    <property type="evidence" value="ECO:0007669"/>
    <property type="project" value="InterPro"/>
</dbReference>
<reference evidence="3 4" key="1">
    <citation type="submission" date="2017-07" db="EMBL/GenBank/DDBJ databases">
        <title>Sandarakinorhabdus cyanobacteriorum sp. nov., a novel bacterium isolated from cyanobacterial aggregates in a eutrophic lake.</title>
        <authorList>
            <person name="Cai H."/>
        </authorList>
    </citation>
    <scope>NUCLEOTIDE SEQUENCE [LARGE SCALE GENOMIC DNA]</scope>
    <source>
        <strain evidence="3 4">TH057</strain>
    </source>
</reference>
<protein>
    <recommendedName>
        <fullName evidence="2">ATP-grasp domain-containing protein</fullName>
    </recommendedName>
</protein>
<dbReference type="PANTHER" id="PTHR21621">
    <property type="entry name" value="RIBOSOMAL PROTEIN S6 MODIFICATION PROTEIN"/>
    <property type="match status" value="1"/>
</dbReference>
<dbReference type="Pfam" id="PF08443">
    <property type="entry name" value="RimK"/>
    <property type="match status" value="1"/>
</dbReference>
<dbReference type="RefSeq" id="WP_094472215.1">
    <property type="nucleotide sequence ID" value="NZ_NOXT01000013.1"/>
</dbReference>
<evidence type="ECO:0000313" key="3">
    <source>
        <dbReference type="EMBL" id="OYQ37993.1"/>
    </source>
</evidence>
<dbReference type="OrthoDB" id="583309at2"/>
<comment type="caution">
    <text evidence="3">The sequence shown here is derived from an EMBL/GenBank/DDBJ whole genome shotgun (WGS) entry which is preliminary data.</text>
</comment>
<name>A0A255Z8W5_9SPHN</name>
<organism evidence="3 4">
    <name type="scientific">Sandarakinorhabdus cyanobacteriorum</name>
    <dbReference type="NCBI Taxonomy" id="1981098"/>
    <lineage>
        <taxon>Bacteria</taxon>
        <taxon>Pseudomonadati</taxon>
        <taxon>Pseudomonadota</taxon>
        <taxon>Alphaproteobacteria</taxon>
        <taxon>Sphingomonadales</taxon>
        <taxon>Sphingosinicellaceae</taxon>
        <taxon>Sandarakinorhabdus</taxon>
    </lineage>
</organism>
<dbReference type="InterPro" id="IPR013815">
    <property type="entry name" value="ATP_grasp_subdomain_1"/>
</dbReference>
<dbReference type="GO" id="GO:0018169">
    <property type="term" value="F:ribosomal S6-glutamic acid ligase activity"/>
    <property type="evidence" value="ECO:0007669"/>
    <property type="project" value="TreeGrafter"/>
</dbReference>
<dbReference type="GO" id="GO:0005524">
    <property type="term" value="F:ATP binding"/>
    <property type="evidence" value="ECO:0007669"/>
    <property type="project" value="UniProtKB-UniRule"/>
</dbReference>
<sequence length="286" mass="31121">MTTLYALHEGEAGGARARCDIIAKACARAGIGFRALDSLTCDYLNLPRLRAGDILFNTGRGSVRLETLLWREDIGTFRTCGARWFTNGGDTTAYCAMLSRDGFPAPRTCHRLPASNENLPAIVESLGGFPLVIKAGDGTLGIGVMIVESMRSLRSVLDFLRTTGREFILREYIAPHHLARLVVLGDSVIGSLKYAIHEDDFRGLPYREGGQQMRFGPDIEALAIAAGTACGHAFTGVDIIIDQAGQPFILEVNPPSNFVALETDMGIPVGDMIVEYLMDDARRKSR</sequence>
<dbReference type="Proteomes" id="UP000216991">
    <property type="component" value="Unassembled WGS sequence"/>
</dbReference>
<dbReference type="PROSITE" id="PS50975">
    <property type="entry name" value="ATP_GRASP"/>
    <property type="match status" value="1"/>
</dbReference>
<dbReference type="PANTHER" id="PTHR21621:SF0">
    <property type="entry name" value="BETA-CITRYLGLUTAMATE SYNTHASE B-RELATED"/>
    <property type="match status" value="1"/>
</dbReference>
<keyword evidence="1" id="KW-0547">Nucleotide-binding</keyword>
<dbReference type="Gene3D" id="3.30.1490.20">
    <property type="entry name" value="ATP-grasp fold, A domain"/>
    <property type="match status" value="1"/>
</dbReference>
<dbReference type="GO" id="GO:0005737">
    <property type="term" value="C:cytoplasm"/>
    <property type="evidence" value="ECO:0007669"/>
    <property type="project" value="TreeGrafter"/>
</dbReference>
<gene>
    <name evidence="3" type="ORF">CHU93_00175</name>
</gene>
<accession>A0A255Z8W5</accession>
<dbReference type="InterPro" id="IPR011761">
    <property type="entry name" value="ATP-grasp"/>
</dbReference>
<dbReference type="AlphaFoldDB" id="A0A255Z8W5"/>
<dbReference type="InterPro" id="IPR013651">
    <property type="entry name" value="ATP-grasp_RimK-type"/>
</dbReference>
<keyword evidence="4" id="KW-1185">Reference proteome</keyword>
<proteinExistence type="predicted"/>
<dbReference type="SUPFAM" id="SSF56059">
    <property type="entry name" value="Glutathione synthetase ATP-binding domain-like"/>
    <property type="match status" value="1"/>
</dbReference>
<feature type="domain" description="ATP-grasp" evidence="2">
    <location>
        <begin position="95"/>
        <end position="278"/>
    </location>
</feature>
<keyword evidence="1" id="KW-0067">ATP-binding</keyword>
<evidence type="ECO:0000256" key="1">
    <source>
        <dbReference type="PROSITE-ProRule" id="PRU00409"/>
    </source>
</evidence>
<evidence type="ECO:0000259" key="2">
    <source>
        <dbReference type="PROSITE" id="PS50975"/>
    </source>
</evidence>
<dbReference type="Gene3D" id="3.30.470.20">
    <property type="entry name" value="ATP-grasp fold, B domain"/>
    <property type="match status" value="1"/>
</dbReference>
<evidence type="ECO:0000313" key="4">
    <source>
        <dbReference type="Proteomes" id="UP000216991"/>
    </source>
</evidence>